<dbReference type="InterPro" id="IPR013320">
    <property type="entry name" value="ConA-like_dom_sf"/>
</dbReference>
<protein>
    <submittedName>
        <fullName evidence="6">LamG domain-containing protein</fullName>
    </submittedName>
</protein>
<dbReference type="Proteomes" id="UP001585053">
    <property type="component" value="Unassembled WGS sequence"/>
</dbReference>
<keyword evidence="2" id="KW-1015">Disulfide bond</keyword>
<gene>
    <name evidence="6" type="ORF">VSQ78_06620</name>
</gene>
<evidence type="ECO:0000256" key="2">
    <source>
        <dbReference type="ARBA" id="ARBA00023157"/>
    </source>
</evidence>
<dbReference type="InterPro" id="IPR042837">
    <property type="entry name" value="PTX3"/>
</dbReference>
<name>A0ABV5DS13_9ACTN</name>
<dbReference type="Gene3D" id="2.60.120.200">
    <property type="match status" value="2"/>
</dbReference>
<feature type="domain" description="LamG-like jellyroll fold" evidence="5">
    <location>
        <begin position="448"/>
        <end position="586"/>
    </location>
</feature>
<dbReference type="SUPFAM" id="SSF49899">
    <property type="entry name" value="Concanavalin A-like lectins/glucanases"/>
    <property type="match status" value="2"/>
</dbReference>
<sequence length="598" mass="62959">MRRPFLRATAISAVGTLALSLASVSPVAAEKRTDFDTTSVRPASGPEVTSTDYPAGDRAHGSVGRAGEFTFSNNGVASAAAYHYSVNDASCSTRITLDEPGASATVTITPTSDGPNLIHARTTDAQGRSSACELVYVFTVAPPADPVAYFPLDEGQGTTSTDVMDRSRTATALQDLDWTRGRVGARAGGAYRLEGTAAQIGGNSMLATDGPVVDTSGSFSVSAWVYLDELPTGNATAVAQAGESGSGFHLGYQGGDAQSWIFTMASNDGVPATWTYADATTPVEAGVWTHLLGVHDPDSGEIALYIDGVERSRVEHAGAWSAEGELLLGGGKHEGDLAHQWPGAIDDVRVWNRKVFDESFVGGADARSEVWELANRPAALEGRWMLEETKGTIAADASDHGLDATLNADPSTAWGQAWNNAIFAPGVRLDAAELEHLITEGPAIRTDRSYSVAAWVRLDEIDHDSTVLDQGAFSLGYEHAPGGGDWVLEVASEDGAGENEWHRARSSHKAWLGEWTHLAATYDHSLGRVTLHVDGVEQGSVEISGALHTGGPVTIGGSWSEGELSDPWAGDIGDVHLYQGTLLGSDISRVMLGYLPLS</sequence>
<evidence type="ECO:0000256" key="3">
    <source>
        <dbReference type="SAM" id="MobiDB-lite"/>
    </source>
</evidence>
<proteinExistence type="predicted"/>
<keyword evidence="1 4" id="KW-0732">Signal</keyword>
<dbReference type="PANTHER" id="PTHR46943:SF1">
    <property type="entry name" value="PENTRAXIN-RELATED PROTEIN PTX3"/>
    <property type="match status" value="1"/>
</dbReference>
<evidence type="ECO:0000259" key="5">
    <source>
        <dbReference type="SMART" id="SM00560"/>
    </source>
</evidence>
<dbReference type="RefSeq" id="WP_014909820.1">
    <property type="nucleotide sequence ID" value="NZ_JAYMRS010000001.1"/>
</dbReference>
<comment type="caution">
    <text evidence="6">The sequence shown here is derived from an EMBL/GenBank/DDBJ whole genome shotgun (WGS) entry which is preliminary data.</text>
</comment>
<organism evidence="6 7">
    <name type="scientific">Nocardiopsis alba</name>
    <dbReference type="NCBI Taxonomy" id="53437"/>
    <lineage>
        <taxon>Bacteria</taxon>
        <taxon>Bacillati</taxon>
        <taxon>Actinomycetota</taxon>
        <taxon>Actinomycetes</taxon>
        <taxon>Streptosporangiales</taxon>
        <taxon>Nocardiopsidaceae</taxon>
        <taxon>Nocardiopsis</taxon>
    </lineage>
</organism>
<evidence type="ECO:0000313" key="7">
    <source>
        <dbReference type="Proteomes" id="UP001585053"/>
    </source>
</evidence>
<dbReference type="PANTHER" id="PTHR46943">
    <property type="entry name" value="PENTRAXIN-RELATED PROTEIN PTX3"/>
    <property type="match status" value="1"/>
</dbReference>
<evidence type="ECO:0000313" key="6">
    <source>
        <dbReference type="EMBL" id="MFB8767371.1"/>
    </source>
</evidence>
<feature type="domain" description="LamG-like jellyroll fold" evidence="5">
    <location>
        <begin position="217"/>
        <end position="358"/>
    </location>
</feature>
<dbReference type="SMART" id="SM00560">
    <property type="entry name" value="LamGL"/>
    <property type="match status" value="2"/>
</dbReference>
<dbReference type="InterPro" id="IPR006558">
    <property type="entry name" value="LamG-like"/>
</dbReference>
<dbReference type="Pfam" id="PF13385">
    <property type="entry name" value="Laminin_G_3"/>
    <property type="match status" value="2"/>
</dbReference>
<feature type="region of interest" description="Disordered" evidence="3">
    <location>
        <begin position="30"/>
        <end position="56"/>
    </location>
</feature>
<keyword evidence="7" id="KW-1185">Reference proteome</keyword>
<feature type="signal peptide" evidence="4">
    <location>
        <begin position="1"/>
        <end position="28"/>
    </location>
</feature>
<evidence type="ECO:0000256" key="4">
    <source>
        <dbReference type="SAM" id="SignalP"/>
    </source>
</evidence>
<feature type="chain" id="PRO_5046240264" evidence="4">
    <location>
        <begin position="29"/>
        <end position="598"/>
    </location>
</feature>
<feature type="compositionally biased region" description="Polar residues" evidence="3">
    <location>
        <begin position="36"/>
        <end position="52"/>
    </location>
</feature>
<evidence type="ECO:0000256" key="1">
    <source>
        <dbReference type="ARBA" id="ARBA00022729"/>
    </source>
</evidence>
<reference evidence="6 7" key="1">
    <citation type="submission" date="2024-01" db="EMBL/GenBank/DDBJ databases">
        <title>Genome mining of biosynthetic gene clusters to explore secondary metabolites of Streptomyces sp.</title>
        <authorList>
            <person name="Baig A."/>
            <person name="Ajitkumar Shintre N."/>
            <person name="Kumar H."/>
            <person name="Anbarasu A."/>
            <person name="Ramaiah S."/>
        </authorList>
    </citation>
    <scope>NUCLEOTIDE SEQUENCE [LARGE SCALE GENOMIC DNA]</scope>
    <source>
        <strain evidence="6 7">A01</strain>
    </source>
</reference>
<dbReference type="EMBL" id="JAYMRS010000001">
    <property type="protein sequence ID" value="MFB8767371.1"/>
    <property type="molecule type" value="Genomic_DNA"/>
</dbReference>
<accession>A0ABV5DS13</accession>